<evidence type="ECO:0000313" key="2">
    <source>
        <dbReference type="Proteomes" id="UP000828390"/>
    </source>
</evidence>
<evidence type="ECO:0000313" key="1">
    <source>
        <dbReference type="EMBL" id="KAH3778676.1"/>
    </source>
</evidence>
<accession>A0A9D4EHK6</accession>
<organism evidence="1 2">
    <name type="scientific">Dreissena polymorpha</name>
    <name type="common">Zebra mussel</name>
    <name type="synonym">Mytilus polymorpha</name>
    <dbReference type="NCBI Taxonomy" id="45954"/>
    <lineage>
        <taxon>Eukaryota</taxon>
        <taxon>Metazoa</taxon>
        <taxon>Spiralia</taxon>
        <taxon>Lophotrochozoa</taxon>
        <taxon>Mollusca</taxon>
        <taxon>Bivalvia</taxon>
        <taxon>Autobranchia</taxon>
        <taxon>Heteroconchia</taxon>
        <taxon>Euheterodonta</taxon>
        <taxon>Imparidentia</taxon>
        <taxon>Neoheterodontei</taxon>
        <taxon>Myida</taxon>
        <taxon>Dreissenoidea</taxon>
        <taxon>Dreissenidae</taxon>
        <taxon>Dreissena</taxon>
    </lineage>
</organism>
<dbReference type="Proteomes" id="UP000828390">
    <property type="component" value="Unassembled WGS sequence"/>
</dbReference>
<reference evidence="1" key="1">
    <citation type="journal article" date="2019" name="bioRxiv">
        <title>The Genome of the Zebra Mussel, Dreissena polymorpha: A Resource for Invasive Species Research.</title>
        <authorList>
            <person name="McCartney M.A."/>
            <person name="Auch B."/>
            <person name="Kono T."/>
            <person name="Mallez S."/>
            <person name="Zhang Y."/>
            <person name="Obille A."/>
            <person name="Becker A."/>
            <person name="Abrahante J.E."/>
            <person name="Garbe J."/>
            <person name="Badalamenti J.P."/>
            <person name="Herman A."/>
            <person name="Mangelson H."/>
            <person name="Liachko I."/>
            <person name="Sullivan S."/>
            <person name="Sone E.D."/>
            <person name="Koren S."/>
            <person name="Silverstein K.A.T."/>
            <person name="Beckman K.B."/>
            <person name="Gohl D.M."/>
        </authorList>
    </citation>
    <scope>NUCLEOTIDE SEQUENCE</scope>
    <source>
        <strain evidence="1">Duluth1</strain>
        <tissue evidence="1">Whole animal</tissue>
    </source>
</reference>
<proteinExistence type="predicted"/>
<sequence length="106" mass="12363">MAPISMFQHSYLIDYLTLKSEDDDSAIAAILEIRFIVGRCFECRRGRGGKPEHPDETPAFRYDEHQTNFHSPWNEDSIWSPRRESRALSTALFRKPPTPKKQLWLG</sequence>
<dbReference type="EMBL" id="JAIWYP010000009">
    <property type="protein sequence ID" value="KAH3778676.1"/>
    <property type="molecule type" value="Genomic_DNA"/>
</dbReference>
<dbReference type="AlphaFoldDB" id="A0A9D4EHK6"/>
<reference evidence="1" key="2">
    <citation type="submission" date="2020-11" db="EMBL/GenBank/DDBJ databases">
        <authorList>
            <person name="McCartney M.A."/>
            <person name="Auch B."/>
            <person name="Kono T."/>
            <person name="Mallez S."/>
            <person name="Becker A."/>
            <person name="Gohl D.M."/>
            <person name="Silverstein K.A.T."/>
            <person name="Koren S."/>
            <person name="Bechman K.B."/>
            <person name="Herman A."/>
            <person name="Abrahante J.E."/>
            <person name="Garbe J."/>
        </authorList>
    </citation>
    <scope>NUCLEOTIDE SEQUENCE</scope>
    <source>
        <strain evidence="1">Duluth1</strain>
        <tissue evidence="1">Whole animal</tissue>
    </source>
</reference>
<keyword evidence="2" id="KW-1185">Reference proteome</keyword>
<name>A0A9D4EHK6_DREPO</name>
<gene>
    <name evidence="1" type="ORF">DPMN_180146</name>
</gene>
<protein>
    <submittedName>
        <fullName evidence="1">Uncharacterized protein</fullName>
    </submittedName>
</protein>
<comment type="caution">
    <text evidence="1">The sequence shown here is derived from an EMBL/GenBank/DDBJ whole genome shotgun (WGS) entry which is preliminary data.</text>
</comment>